<gene>
    <name evidence="2" type="ORF">S01H4_30346</name>
</gene>
<dbReference type="EMBL" id="BART01015656">
    <property type="protein sequence ID" value="GAG87291.1"/>
    <property type="molecule type" value="Genomic_DNA"/>
</dbReference>
<comment type="caution">
    <text evidence="2">The sequence shown here is derived from an EMBL/GenBank/DDBJ whole genome shotgun (WGS) entry which is preliminary data.</text>
</comment>
<keyword evidence="1" id="KW-0472">Membrane</keyword>
<feature type="non-terminal residue" evidence="2">
    <location>
        <position position="1"/>
    </location>
</feature>
<evidence type="ECO:0000313" key="2">
    <source>
        <dbReference type="EMBL" id="GAG87291.1"/>
    </source>
</evidence>
<name>X1CSP7_9ZZZZ</name>
<keyword evidence="1" id="KW-1133">Transmembrane helix</keyword>
<accession>X1CSP7</accession>
<organism evidence="2">
    <name type="scientific">marine sediment metagenome</name>
    <dbReference type="NCBI Taxonomy" id="412755"/>
    <lineage>
        <taxon>unclassified sequences</taxon>
        <taxon>metagenomes</taxon>
        <taxon>ecological metagenomes</taxon>
    </lineage>
</organism>
<protein>
    <submittedName>
        <fullName evidence="2">Uncharacterized protein</fullName>
    </submittedName>
</protein>
<sequence length="159" mass="17952">SDFRRILLDYNDFATVVNNNASIQAANYTLPLISGEEFLWQLILYGLVIANPFSSYLNQIITALDCSNASVQGNSLIFQRSGEEIFIVEITFNHLGIMDTILMKNTQNEVFYHITSSYPQVVVYVILGAICGGIVGLVVIHIYLKRRQKKEIKLGTIRF</sequence>
<reference evidence="2" key="1">
    <citation type="journal article" date="2014" name="Front. Microbiol.">
        <title>High frequency of phylogenetically diverse reductive dehalogenase-homologous genes in deep subseafloor sedimentary metagenomes.</title>
        <authorList>
            <person name="Kawai M."/>
            <person name="Futagami T."/>
            <person name="Toyoda A."/>
            <person name="Takaki Y."/>
            <person name="Nishi S."/>
            <person name="Hori S."/>
            <person name="Arai W."/>
            <person name="Tsubouchi T."/>
            <person name="Morono Y."/>
            <person name="Uchiyama I."/>
            <person name="Ito T."/>
            <person name="Fujiyama A."/>
            <person name="Inagaki F."/>
            <person name="Takami H."/>
        </authorList>
    </citation>
    <scope>NUCLEOTIDE SEQUENCE</scope>
    <source>
        <strain evidence="2">Expedition CK06-06</strain>
    </source>
</reference>
<dbReference type="AlphaFoldDB" id="X1CSP7"/>
<evidence type="ECO:0000256" key="1">
    <source>
        <dbReference type="SAM" id="Phobius"/>
    </source>
</evidence>
<feature type="transmembrane region" description="Helical" evidence="1">
    <location>
        <begin position="121"/>
        <end position="144"/>
    </location>
</feature>
<keyword evidence="1" id="KW-0812">Transmembrane</keyword>
<proteinExistence type="predicted"/>